<dbReference type="EMBL" id="AP019400">
    <property type="protein sequence ID" value="BBI34104.1"/>
    <property type="molecule type" value="Genomic_DNA"/>
</dbReference>
<feature type="transmembrane region" description="Helical" evidence="1">
    <location>
        <begin position="41"/>
        <end position="67"/>
    </location>
</feature>
<dbReference type="Proteomes" id="UP000289856">
    <property type="component" value="Chromosome"/>
</dbReference>
<accession>A0A3T1D7Q4</accession>
<keyword evidence="1" id="KW-0812">Transmembrane</keyword>
<dbReference type="KEGG" id="cohn:KCTCHS21_35030"/>
<dbReference type="AlphaFoldDB" id="A0A3T1D7Q4"/>
<name>A0A3T1D7Q4_9BACL</name>
<proteinExistence type="predicted"/>
<feature type="transmembrane region" description="Helical" evidence="1">
    <location>
        <begin position="73"/>
        <end position="98"/>
    </location>
</feature>
<keyword evidence="3" id="KW-1185">Reference proteome</keyword>
<keyword evidence="1" id="KW-0472">Membrane</keyword>
<keyword evidence="1" id="KW-1133">Transmembrane helix</keyword>
<evidence type="ECO:0000256" key="1">
    <source>
        <dbReference type="SAM" id="Phobius"/>
    </source>
</evidence>
<sequence>MIHFLTTSFSNVQYDIFNEEVDAIMRIMVGVYMKRTKIRRIFNLTAMALVVIYISGVIISLMLFYFFNLDDDFEFWFIINFLLWGGVALLITVLILMLTKITILKE</sequence>
<evidence type="ECO:0000313" key="2">
    <source>
        <dbReference type="EMBL" id="BBI34104.1"/>
    </source>
</evidence>
<gene>
    <name evidence="2" type="ORF">KCTCHS21_35030</name>
</gene>
<evidence type="ECO:0000313" key="3">
    <source>
        <dbReference type="Proteomes" id="UP000289856"/>
    </source>
</evidence>
<dbReference type="RefSeq" id="WP_130610906.1">
    <property type="nucleotide sequence ID" value="NZ_AP019400.1"/>
</dbReference>
<organism evidence="2 3">
    <name type="scientific">Cohnella abietis</name>
    <dbReference type="NCBI Taxonomy" id="2507935"/>
    <lineage>
        <taxon>Bacteria</taxon>
        <taxon>Bacillati</taxon>
        <taxon>Bacillota</taxon>
        <taxon>Bacilli</taxon>
        <taxon>Bacillales</taxon>
        <taxon>Paenibacillaceae</taxon>
        <taxon>Cohnella</taxon>
    </lineage>
</organism>
<protein>
    <submittedName>
        <fullName evidence="2">Uncharacterized protein</fullName>
    </submittedName>
</protein>
<reference evidence="2 3" key="1">
    <citation type="submission" date="2019-01" db="EMBL/GenBank/DDBJ databases">
        <title>Complete genome sequence of Cohnella hallensis HS21 isolated from Korean fir (Abies koreana) rhizospheric soil.</title>
        <authorList>
            <person name="Jiang L."/>
            <person name="Kang S.W."/>
            <person name="Kim S."/>
            <person name="Jung J."/>
            <person name="Kim C.Y."/>
            <person name="Kim D.H."/>
            <person name="Kim S.W."/>
            <person name="Lee J."/>
        </authorList>
    </citation>
    <scope>NUCLEOTIDE SEQUENCE [LARGE SCALE GENOMIC DNA]</scope>
    <source>
        <strain evidence="2 3">HS21</strain>
    </source>
</reference>